<reference evidence="4" key="1">
    <citation type="submission" date="2020-07" db="EMBL/GenBank/DDBJ databases">
        <title>Huge and variable diversity of episymbiotic CPR bacteria and DPANN archaea in groundwater ecosystems.</title>
        <authorList>
            <person name="He C.Y."/>
            <person name="Keren R."/>
            <person name="Whittaker M."/>
            <person name="Farag I.F."/>
            <person name="Doudna J."/>
            <person name="Cate J.H.D."/>
            <person name="Banfield J.F."/>
        </authorList>
    </citation>
    <scope>NUCLEOTIDE SEQUENCE</scope>
    <source>
        <strain evidence="4">NC_groundwater_1818_Pr3_B-0.1um_66_35</strain>
    </source>
</reference>
<proteinExistence type="predicted"/>
<dbReference type="PANTHER" id="PTHR11895">
    <property type="entry name" value="TRANSAMIDASE"/>
    <property type="match status" value="1"/>
</dbReference>
<dbReference type="PROSITE" id="PS00571">
    <property type="entry name" value="AMIDASES"/>
    <property type="match status" value="1"/>
</dbReference>
<dbReference type="GO" id="GO:0003824">
    <property type="term" value="F:catalytic activity"/>
    <property type="evidence" value="ECO:0007669"/>
    <property type="project" value="InterPro"/>
</dbReference>
<dbReference type="InterPro" id="IPR036928">
    <property type="entry name" value="AS_sf"/>
</dbReference>
<evidence type="ECO:0000313" key="4">
    <source>
        <dbReference type="EMBL" id="MBI5128438.1"/>
    </source>
</evidence>
<dbReference type="SUPFAM" id="SSF75304">
    <property type="entry name" value="Amidase signature (AS) enzymes"/>
    <property type="match status" value="1"/>
</dbReference>
<feature type="domain" description="Amidase" evidence="3">
    <location>
        <begin position="27"/>
        <end position="446"/>
    </location>
</feature>
<dbReference type="EMBL" id="JACRJB010000010">
    <property type="protein sequence ID" value="MBI5128438.1"/>
    <property type="molecule type" value="Genomic_DNA"/>
</dbReference>
<gene>
    <name evidence="4" type="ORF">HZA66_03265</name>
</gene>
<dbReference type="InterPro" id="IPR023631">
    <property type="entry name" value="Amidase_dom"/>
</dbReference>
<dbReference type="Gene3D" id="3.90.1300.10">
    <property type="entry name" value="Amidase signature (AS) domain"/>
    <property type="match status" value="1"/>
</dbReference>
<accession>A0A933W0L3</accession>
<evidence type="ECO:0000256" key="1">
    <source>
        <dbReference type="ARBA" id="ARBA00003871"/>
    </source>
</evidence>
<dbReference type="InterPro" id="IPR000120">
    <property type="entry name" value="Amidase"/>
</dbReference>
<dbReference type="InterPro" id="IPR020556">
    <property type="entry name" value="Amidase_CS"/>
</dbReference>
<comment type="function">
    <text evidence="1">Hydrolyzes indole-3-acetamide (IAM) into indole-3-acetic acid (IAA).</text>
</comment>
<dbReference type="AlphaFoldDB" id="A0A933W0L3"/>
<protein>
    <recommendedName>
        <fullName evidence="2">Indoleacetamide hydrolase</fullName>
    </recommendedName>
</protein>
<evidence type="ECO:0000259" key="3">
    <source>
        <dbReference type="Pfam" id="PF01425"/>
    </source>
</evidence>
<name>A0A933W0L3_RHOPL</name>
<organism evidence="4 5">
    <name type="scientific">Rhodopseudomonas palustris</name>
    <dbReference type="NCBI Taxonomy" id="1076"/>
    <lineage>
        <taxon>Bacteria</taxon>
        <taxon>Pseudomonadati</taxon>
        <taxon>Pseudomonadota</taxon>
        <taxon>Alphaproteobacteria</taxon>
        <taxon>Hyphomicrobiales</taxon>
        <taxon>Nitrobacteraceae</taxon>
        <taxon>Rhodopseudomonas</taxon>
    </lineage>
</organism>
<evidence type="ECO:0000313" key="5">
    <source>
        <dbReference type="Proteomes" id="UP000782519"/>
    </source>
</evidence>
<evidence type="ECO:0000256" key="2">
    <source>
        <dbReference type="ARBA" id="ARBA00021874"/>
    </source>
</evidence>
<dbReference type="Pfam" id="PF01425">
    <property type="entry name" value="Amidase"/>
    <property type="match status" value="1"/>
</dbReference>
<dbReference type="PANTHER" id="PTHR11895:SF176">
    <property type="entry name" value="AMIDASE AMID-RELATED"/>
    <property type="match status" value="1"/>
</dbReference>
<comment type="caution">
    <text evidence="4">The sequence shown here is derived from an EMBL/GenBank/DDBJ whole genome shotgun (WGS) entry which is preliminary data.</text>
</comment>
<sequence>MGTPDLHYRGLVEVGRDIQSKKLSSADVTKAMLQRIDKLDGKLKSFAHVTPEFALQEAAAADKEIAAGKLRGPLHGVPIAVKDLCWVKGMPAAHGMTIHRDFMPGEDATVVTRLKQAGAIILGKLQQTEGAYADHHPKIDPPKNPWNTELWSGASSSGSGSATAAGLCFGSLGTDTGGSIRFPSAANGITGLKPSWGRVSRYGAYELAATLDHIGPMARSAVDCGAMLSVIAGPDPKDTTAVPLAVPNYTANLSGDLKGVVIGVDCRWTSEGTDEPTAKVLDDALRVAKDLGATITEIVFPDAQAVTDDWFPLCGIEAAVAHEATYPARKDEYGPGLAGLLDLGLQQSGTDYQKIVLRREAFRGAVRALFETVDLIAVPAQAFAAPTLAKMASLGEDASLIGGLLRFTCPFDMTGSPTITLPGGFAANGGPVAFQFVGRHFDEARLVAAGDAFQRATDWHSRHPAL</sequence>
<dbReference type="Proteomes" id="UP000782519">
    <property type="component" value="Unassembled WGS sequence"/>
</dbReference>